<comment type="subcellular location">
    <subcellularLocation>
        <location evidence="2">Cytoplasm</location>
    </subcellularLocation>
</comment>
<keyword evidence="2" id="KW-0963">Cytoplasm</keyword>
<dbReference type="EMBL" id="JANEYT010000109">
    <property type="protein sequence ID" value="MCQ1061078.1"/>
    <property type="molecule type" value="Genomic_DNA"/>
</dbReference>
<feature type="domain" description="UspA" evidence="3">
    <location>
        <begin position="1"/>
        <end position="142"/>
    </location>
</feature>
<dbReference type="Gene3D" id="3.40.50.620">
    <property type="entry name" value="HUPs"/>
    <property type="match status" value="1"/>
</dbReference>
<protein>
    <recommendedName>
        <fullName evidence="2">Universal stress protein</fullName>
    </recommendedName>
</protein>
<evidence type="ECO:0000313" key="4">
    <source>
        <dbReference type="EMBL" id="MCQ1061078.1"/>
    </source>
</evidence>
<dbReference type="SUPFAM" id="SSF52402">
    <property type="entry name" value="Adenine nucleotide alpha hydrolases-like"/>
    <property type="match status" value="1"/>
</dbReference>
<dbReference type="PANTHER" id="PTHR46268">
    <property type="entry name" value="STRESS RESPONSE PROTEIN NHAX"/>
    <property type="match status" value="1"/>
</dbReference>
<evidence type="ECO:0000313" key="5">
    <source>
        <dbReference type="Proteomes" id="UP001524460"/>
    </source>
</evidence>
<comment type="similarity">
    <text evidence="1 2">Belongs to the universal stress protein A family.</text>
</comment>
<dbReference type="CDD" id="cd00293">
    <property type="entry name" value="USP-like"/>
    <property type="match status" value="1"/>
</dbReference>
<keyword evidence="5" id="KW-1185">Reference proteome</keyword>
<accession>A0ABT1N8L7</accession>
<dbReference type="InterPro" id="IPR006015">
    <property type="entry name" value="Universal_stress_UspA"/>
</dbReference>
<dbReference type="Proteomes" id="UP001524460">
    <property type="component" value="Unassembled WGS sequence"/>
</dbReference>
<dbReference type="PIRSF" id="PIRSF006276">
    <property type="entry name" value="UspA"/>
    <property type="match status" value="1"/>
</dbReference>
<dbReference type="PANTHER" id="PTHR46268:SF6">
    <property type="entry name" value="UNIVERSAL STRESS PROTEIN UP12"/>
    <property type="match status" value="1"/>
</dbReference>
<evidence type="ECO:0000256" key="2">
    <source>
        <dbReference type="PIRNR" id="PIRNR006276"/>
    </source>
</evidence>
<proteinExistence type="inferred from homology"/>
<organism evidence="4 5">
    <name type="scientific">Photobacterium pectinilyticum</name>
    <dbReference type="NCBI Taxonomy" id="2906793"/>
    <lineage>
        <taxon>Bacteria</taxon>
        <taxon>Pseudomonadati</taxon>
        <taxon>Pseudomonadota</taxon>
        <taxon>Gammaproteobacteria</taxon>
        <taxon>Vibrionales</taxon>
        <taxon>Vibrionaceae</taxon>
        <taxon>Photobacterium</taxon>
    </lineage>
</organism>
<dbReference type="Pfam" id="PF00582">
    <property type="entry name" value="Usp"/>
    <property type="match status" value="1"/>
</dbReference>
<comment type="caution">
    <text evidence="4">The sequence shown here is derived from an EMBL/GenBank/DDBJ whole genome shotgun (WGS) entry which is preliminary data.</text>
</comment>
<gene>
    <name evidence="4" type="ORF">NHN17_23855</name>
</gene>
<dbReference type="InterPro" id="IPR014729">
    <property type="entry name" value="Rossmann-like_a/b/a_fold"/>
</dbReference>
<sequence length="162" mass="17913">MYKQILVPVDLNDKGFADKAVELAVWHAQHSNATIHLLNVLPGIHMAMVSSYFPKDAARKMMQDTQQQLKAFAETYIPPEIVHHQHVSEGKTWTTILDHAERVGADLIIMPSHKRSGLDKVMLGSVAAKVVENSPINVLVLKPQAHLAESGGSYTNLSKNMI</sequence>
<dbReference type="PRINTS" id="PR01438">
    <property type="entry name" value="UNVRSLSTRESS"/>
</dbReference>
<evidence type="ECO:0000256" key="1">
    <source>
        <dbReference type="ARBA" id="ARBA00008791"/>
    </source>
</evidence>
<dbReference type="RefSeq" id="WP_255045176.1">
    <property type="nucleotide sequence ID" value="NZ_JANEYT010000109.1"/>
</dbReference>
<name>A0ABT1N8L7_9GAMM</name>
<evidence type="ECO:0000259" key="3">
    <source>
        <dbReference type="Pfam" id="PF00582"/>
    </source>
</evidence>
<reference evidence="4 5" key="1">
    <citation type="submission" date="2022-07" db="EMBL/GenBank/DDBJ databases">
        <title>Photobacterium pectinilyticum sp. nov., a marine bacterium isolated from surface seawater of Qingdao offshore.</title>
        <authorList>
            <person name="Wang X."/>
        </authorList>
    </citation>
    <scope>NUCLEOTIDE SEQUENCE [LARGE SCALE GENOMIC DNA]</scope>
    <source>
        <strain evidence="4 5">ZSDE20</strain>
    </source>
</reference>
<dbReference type="InterPro" id="IPR006016">
    <property type="entry name" value="UspA"/>
</dbReference>